<accession>A0A7D9EP34</accession>
<dbReference type="OrthoDB" id="272703at2759"/>
<feature type="compositionally biased region" description="Basic and acidic residues" evidence="1">
    <location>
        <begin position="59"/>
        <end position="74"/>
    </location>
</feature>
<dbReference type="InterPro" id="IPR022023">
    <property type="entry name" value="U1snRNP70_N"/>
</dbReference>
<reference evidence="2" key="1">
    <citation type="submission" date="2020-04" db="EMBL/GenBank/DDBJ databases">
        <authorList>
            <person name="Alioto T."/>
            <person name="Alioto T."/>
            <person name="Gomez Garrido J."/>
        </authorList>
    </citation>
    <scope>NUCLEOTIDE SEQUENCE</scope>
    <source>
        <strain evidence="2">A484AB</strain>
    </source>
</reference>
<feature type="region of interest" description="Disordered" evidence="1">
    <location>
        <begin position="48"/>
        <end position="74"/>
    </location>
</feature>
<proteinExistence type="predicted"/>
<dbReference type="AlphaFoldDB" id="A0A7D9EP34"/>
<dbReference type="Proteomes" id="UP001152795">
    <property type="component" value="Unassembled WGS sequence"/>
</dbReference>
<evidence type="ECO:0000313" key="2">
    <source>
        <dbReference type="EMBL" id="CAB4013418.1"/>
    </source>
</evidence>
<keyword evidence="3" id="KW-1185">Reference proteome</keyword>
<dbReference type="EMBL" id="CACRXK020007880">
    <property type="protein sequence ID" value="CAB4013418.1"/>
    <property type="molecule type" value="Genomic_DNA"/>
</dbReference>
<gene>
    <name evidence="2" type="ORF">PACLA_8A068337</name>
</gene>
<evidence type="ECO:0000313" key="3">
    <source>
        <dbReference type="Proteomes" id="UP001152795"/>
    </source>
</evidence>
<name>A0A7D9EP34_PARCT</name>
<evidence type="ECO:0000256" key="1">
    <source>
        <dbReference type="SAM" id="MobiDB-lite"/>
    </source>
</evidence>
<dbReference type="Pfam" id="PF12220">
    <property type="entry name" value="U1snRNP70_N"/>
    <property type="match status" value="1"/>
</dbReference>
<comment type="caution">
    <text evidence="2">The sequence shown here is derived from an EMBL/GenBank/DDBJ whole genome shotgun (WGS) entry which is preliminary data.</text>
</comment>
<sequence length="74" mass="8363">MTAFLPSNLLALFAPRDAIPYLPPMDKLGHQKKPWPYVGVSNLLAMFEDPSETPPPTRAENRIEKTERKVSTKL</sequence>
<organism evidence="2 3">
    <name type="scientific">Paramuricea clavata</name>
    <name type="common">Red gorgonian</name>
    <name type="synonym">Violescent sea-whip</name>
    <dbReference type="NCBI Taxonomy" id="317549"/>
    <lineage>
        <taxon>Eukaryota</taxon>
        <taxon>Metazoa</taxon>
        <taxon>Cnidaria</taxon>
        <taxon>Anthozoa</taxon>
        <taxon>Octocorallia</taxon>
        <taxon>Malacalcyonacea</taxon>
        <taxon>Plexauridae</taxon>
        <taxon>Paramuricea</taxon>
    </lineage>
</organism>
<protein>
    <submittedName>
        <fullName evidence="2">U1 small nuclear ribonucleo 70 kDa-like</fullName>
    </submittedName>
</protein>